<name>A0A6G0IPT2_LARCR</name>
<reference evidence="2 3" key="1">
    <citation type="submission" date="2019-07" db="EMBL/GenBank/DDBJ databases">
        <title>Chromosome genome assembly for large yellow croaker.</title>
        <authorList>
            <person name="Xiao S."/>
        </authorList>
    </citation>
    <scope>NUCLEOTIDE SEQUENCE [LARGE SCALE GENOMIC DNA]</scope>
    <source>
        <strain evidence="2">JMULYC20181020</strain>
        <tissue evidence="2">Muscle</tissue>
    </source>
</reference>
<dbReference type="AlphaFoldDB" id="A0A6G0IPT2"/>
<accession>A0A6G0IPT2</accession>
<sequence>MESSNTSRLTMPGKCKFKDSWLSKGIYKDWLVKDVQDIHFARCRACCKSIKLMTMGEAALTSHAGGAGHKAAVRKLVEAGKLMMTNSSGEMNGSRNQSQTVDNKDQVAICLQRDSLDRITGSEVSDLHHSPTTNSTSHNAELQDMFPAAFFTAPGTSRLISQRLHPPDIETEEVGHPSTQHDSSDLSRLEYQQRTEALEQQQQMKILEWENRMKVLAWEMELVREKRKAARQKEKAFRMKTAYYKAKLKRMGEDMPPSSPSSCDEEKTPDLTG</sequence>
<proteinExistence type="predicted"/>
<dbReference type="KEGG" id="lco:104918346"/>
<protein>
    <submittedName>
        <fullName evidence="2">Uncharacterized protein</fullName>
    </submittedName>
</protein>
<feature type="region of interest" description="Disordered" evidence="1">
    <location>
        <begin position="250"/>
        <end position="273"/>
    </location>
</feature>
<dbReference type="EMBL" id="REGW02000008">
    <property type="protein sequence ID" value="KAE8293226.1"/>
    <property type="molecule type" value="Genomic_DNA"/>
</dbReference>
<evidence type="ECO:0000313" key="2">
    <source>
        <dbReference type="EMBL" id="KAE8293226.1"/>
    </source>
</evidence>
<gene>
    <name evidence="2" type="ORF">D5F01_LYC08330</name>
</gene>
<evidence type="ECO:0000256" key="1">
    <source>
        <dbReference type="SAM" id="MobiDB-lite"/>
    </source>
</evidence>
<comment type="caution">
    <text evidence="2">The sequence shown here is derived from an EMBL/GenBank/DDBJ whole genome shotgun (WGS) entry which is preliminary data.</text>
</comment>
<evidence type="ECO:0000313" key="3">
    <source>
        <dbReference type="Proteomes" id="UP000424527"/>
    </source>
</evidence>
<feature type="compositionally biased region" description="Basic and acidic residues" evidence="1">
    <location>
        <begin position="264"/>
        <end position="273"/>
    </location>
</feature>
<organism evidence="2 3">
    <name type="scientific">Larimichthys crocea</name>
    <name type="common">Large yellow croaker</name>
    <name type="synonym">Pseudosciaena crocea</name>
    <dbReference type="NCBI Taxonomy" id="215358"/>
    <lineage>
        <taxon>Eukaryota</taxon>
        <taxon>Metazoa</taxon>
        <taxon>Chordata</taxon>
        <taxon>Craniata</taxon>
        <taxon>Vertebrata</taxon>
        <taxon>Euteleostomi</taxon>
        <taxon>Actinopterygii</taxon>
        <taxon>Neopterygii</taxon>
        <taxon>Teleostei</taxon>
        <taxon>Neoteleostei</taxon>
        <taxon>Acanthomorphata</taxon>
        <taxon>Eupercaria</taxon>
        <taxon>Sciaenidae</taxon>
        <taxon>Larimichthys</taxon>
    </lineage>
</organism>
<keyword evidence="3" id="KW-1185">Reference proteome</keyword>
<dbReference type="OrthoDB" id="8695367at2759"/>
<dbReference type="Proteomes" id="UP000424527">
    <property type="component" value="Unassembled WGS sequence"/>
</dbReference>